<sequence length="128" mass="14384">MSAFKLIPYEVLAVIMLLLGIGMLFLMIRVEQRNRLGIFSVAFLCIGFAILLLFNVLHIFEELHGMIITLILIAFAVLMTIGFIRSYRSAPPAQRERTKALFYPFWIMLIIGAAGIGLLALLTILDVI</sequence>
<keyword evidence="3" id="KW-1185">Reference proteome</keyword>
<name>A0A1Y0IS13_9BACL</name>
<organism evidence="2 3">
    <name type="scientific">Tumebacillus avium</name>
    <dbReference type="NCBI Taxonomy" id="1903704"/>
    <lineage>
        <taxon>Bacteria</taxon>
        <taxon>Bacillati</taxon>
        <taxon>Bacillota</taxon>
        <taxon>Bacilli</taxon>
        <taxon>Bacillales</taxon>
        <taxon>Alicyclobacillaceae</taxon>
        <taxon>Tumebacillus</taxon>
    </lineage>
</organism>
<feature type="transmembrane region" description="Helical" evidence="1">
    <location>
        <begin position="38"/>
        <end position="60"/>
    </location>
</feature>
<gene>
    <name evidence="2" type="ORF">CBW65_22370</name>
</gene>
<proteinExistence type="predicted"/>
<dbReference type="AlphaFoldDB" id="A0A1Y0IS13"/>
<evidence type="ECO:0000256" key="1">
    <source>
        <dbReference type="SAM" id="Phobius"/>
    </source>
</evidence>
<reference evidence="3" key="1">
    <citation type="submission" date="2017-05" db="EMBL/GenBank/DDBJ databases">
        <authorList>
            <person name="Sung H."/>
        </authorList>
    </citation>
    <scope>NUCLEOTIDE SEQUENCE [LARGE SCALE GENOMIC DNA]</scope>
    <source>
        <strain evidence="3">AR23208</strain>
    </source>
</reference>
<keyword evidence="1" id="KW-0812">Transmembrane</keyword>
<feature type="transmembrane region" description="Helical" evidence="1">
    <location>
        <begin position="105"/>
        <end position="125"/>
    </location>
</feature>
<feature type="transmembrane region" description="Helical" evidence="1">
    <location>
        <begin position="6"/>
        <end position="26"/>
    </location>
</feature>
<dbReference type="KEGG" id="tum:CBW65_22370"/>
<feature type="transmembrane region" description="Helical" evidence="1">
    <location>
        <begin position="66"/>
        <end position="84"/>
    </location>
</feature>
<evidence type="ECO:0000313" key="3">
    <source>
        <dbReference type="Proteomes" id="UP000195437"/>
    </source>
</evidence>
<dbReference type="EMBL" id="CP021434">
    <property type="protein sequence ID" value="ARU63432.1"/>
    <property type="molecule type" value="Genomic_DNA"/>
</dbReference>
<protein>
    <submittedName>
        <fullName evidence="2">Uncharacterized protein</fullName>
    </submittedName>
</protein>
<evidence type="ECO:0000313" key="2">
    <source>
        <dbReference type="EMBL" id="ARU63432.1"/>
    </source>
</evidence>
<dbReference type="Proteomes" id="UP000195437">
    <property type="component" value="Chromosome"/>
</dbReference>
<keyword evidence="1" id="KW-0472">Membrane</keyword>
<keyword evidence="1" id="KW-1133">Transmembrane helix</keyword>
<dbReference type="RefSeq" id="WP_087458776.1">
    <property type="nucleotide sequence ID" value="NZ_CP021434.1"/>
</dbReference>
<accession>A0A1Y0IS13</accession>